<organism evidence="1 2">
    <name type="scientific">Pristionchus entomophagus</name>
    <dbReference type="NCBI Taxonomy" id="358040"/>
    <lineage>
        <taxon>Eukaryota</taxon>
        <taxon>Metazoa</taxon>
        <taxon>Ecdysozoa</taxon>
        <taxon>Nematoda</taxon>
        <taxon>Chromadorea</taxon>
        <taxon>Rhabditida</taxon>
        <taxon>Rhabditina</taxon>
        <taxon>Diplogasteromorpha</taxon>
        <taxon>Diplogasteroidea</taxon>
        <taxon>Neodiplogasteridae</taxon>
        <taxon>Pristionchus</taxon>
    </lineage>
</organism>
<feature type="non-terminal residue" evidence="1">
    <location>
        <position position="1"/>
    </location>
</feature>
<evidence type="ECO:0000313" key="1">
    <source>
        <dbReference type="EMBL" id="GMS99615.1"/>
    </source>
</evidence>
<dbReference type="AlphaFoldDB" id="A0AAV5TZE3"/>
<gene>
    <name evidence="1" type="ORF">PENTCL1PPCAC_21790</name>
</gene>
<dbReference type="EMBL" id="BTSX01000005">
    <property type="protein sequence ID" value="GMS99615.1"/>
    <property type="molecule type" value="Genomic_DNA"/>
</dbReference>
<reference evidence="1" key="1">
    <citation type="submission" date="2023-10" db="EMBL/GenBank/DDBJ databases">
        <title>Genome assembly of Pristionchus species.</title>
        <authorList>
            <person name="Yoshida K."/>
            <person name="Sommer R.J."/>
        </authorList>
    </citation>
    <scope>NUCLEOTIDE SEQUENCE</scope>
    <source>
        <strain evidence="1">RS0144</strain>
    </source>
</reference>
<protein>
    <submittedName>
        <fullName evidence="1">Uncharacterized protein</fullName>
    </submittedName>
</protein>
<comment type="caution">
    <text evidence="1">The sequence shown here is derived from an EMBL/GenBank/DDBJ whole genome shotgun (WGS) entry which is preliminary data.</text>
</comment>
<accession>A0AAV5TZE3</accession>
<name>A0AAV5TZE3_9BILA</name>
<keyword evidence="2" id="KW-1185">Reference proteome</keyword>
<sequence>LLHKCWESLQSERNWDLFNDRDDYDFCAIAVSLLEHNLNDNILLTKLLGMGLLRVARIVAASNVPHFGWARVFGRVLNRHPEWKPAFKEMTKHGNAHNPTVALGLSILFPTRIESAWYVIEDEENDEDL</sequence>
<proteinExistence type="predicted"/>
<evidence type="ECO:0000313" key="2">
    <source>
        <dbReference type="Proteomes" id="UP001432027"/>
    </source>
</evidence>
<dbReference type="Proteomes" id="UP001432027">
    <property type="component" value="Unassembled WGS sequence"/>
</dbReference>